<keyword evidence="3" id="KW-1185">Reference proteome</keyword>
<keyword evidence="1" id="KW-0472">Membrane</keyword>
<dbReference type="EMBL" id="SJPG01000001">
    <property type="protein sequence ID" value="TWT62703.1"/>
    <property type="molecule type" value="Genomic_DNA"/>
</dbReference>
<accession>A0A5C5XK16</accession>
<evidence type="ECO:0000313" key="3">
    <source>
        <dbReference type="Proteomes" id="UP000316095"/>
    </source>
</evidence>
<reference evidence="2 3" key="1">
    <citation type="submission" date="2019-02" db="EMBL/GenBank/DDBJ databases">
        <title>Deep-cultivation of Planctomycetes and their phenomic and genomic characterization uncovers novel biology.</title>
        <authorList>
            <person name="Wiegand S."/>
            <person name="Jogler M."/>
            <person name="Boedeker C."/>
            <person name="Pinto D."/>
            <person name="Vollmers J."/>
            <person name="Rivas-Marin E."/>
            <person name="Kohn T."/>
            <person name="Peeters S.H."/>
            <person name="Heuer A."/>
            <person name="Rast P."/>
            <person name="Oberbeckmann S."/>
            <person name="Bunk B."/>
            <person name="Jeske O."/>
            <person name="Meyerdierks A."/>
            <person name="Storesund J.E."/>
            <person name="Kallscheuer N."/>
            <person name="Luecker S."/>
            <person name="Lage O.M."/>
            <person name="Pohl T."/>
            <person name="Merkel B.J."/>
            <person name="Hornburger P."/>
            <person name="Mueller R.-W."/>
            <person name="Bruemmer F."/>
            <person name="Labrenz M."/>
            <person name="Spormann A.M."/>
            <person name="Op Den Camp H."/>
            <person name="Overmann J."/>
            <person name="Amann R."/>
            <person name="Jetten M.S.M."/>
            <person name="Mascher T."/>
            <person name="Medema M.H."/>
            <person name="Devos D.P."/>
            <person name="Kaster A.-K."/>
            <person name="Ovreas L."/>
            <person name="Rohde M."/>
            <person name="Galperin M.Y."/>
            <person name="Jogler C."/>
        </authorList>
    </citation>
    <scope>NUCLEOTIDE SEQUENCE [LARGE SCALE GENOMIC DNA]</scope>
    <source>
        <strain evidence="2 3">Pan54</strain>
    </source>
</reference>
<sequence>MSTGIRRLLFASAIAAGLVALMSITDMIVGVPFAGFSTMMDVMFLLSSLLIIYMIRQCFQELR</sequence>
<proteinExistence type="predicted"/>
<protein>
    <submittedName>
        <fullName evidence="2">Uncharacterized protein</fullName>
    </submittedName>
</protein>
<gene>
    <name evidence="2" type="ORF">Pan54_34480</name>
</gene>
<keyword evidence="1" id="KW-1133">Transmembrane helix</keyword>
<dbReference type="Proteomes" id="UP000316095">
    <property type="component" value="Unassembled WGS sequence"/>
</dbReference>
<organism evidence="2 3">
    <name type="scientific">Rubinisphaera italica</name>
    <dbReference type="NCBI Taxonomy" id="2527969"/>
    <lineage>
        <taxon>Bacteria</taxon>
        <taxon>Pseudomonadati</taxon>
        <taxon>Planctomycetota</taxon>
        <taxon>Planctomycetia</taxon>
        <taxon>Planctomycetales</taxon>
        <taxon>Planctomycetaceae</taxon>
        <taxon>Rubinisphaera</taxon>
    </lineage>
</organism>
<keyword evidence="1" id="KW-0812">Transmembrane</keyword>
<name>A0A5C5XK16_9PLAN</name>
<dbReference type="AlphaFoldDB" id="A0A5C5XK16"/>
<feature type="transmembrane region" description="Helical" evidence="1">
    <location>
        <begin position="33"/>
        <end position="55"/>
    </location>
</feature>
<comment type="caution">
    <text evidence="2">The sequence shown here is derived from an EMBL/GenBank/DDBJ whole genome shotgun (WGS) entry which is preliminary data.</text>
</comment>
<evidence type="ECO:0000313" key="2">
    <source>
        <dbReference type="EMBL" id="TWT62703.1"/>
    </source>
</evidence>
<dbReference type="RefSeq" id="WP_146504532.1">
    <property type="nucleotide sequence ID" value="NZ_SJPG01000001.1"/>
</dbReference>
<evidence type="ECO:0000256" key="1">
    <source>
        <dbReference type="SAM" id="Phobius"/>
    </source>
</evidence>
<dbReference type="OrthoDB" id="9930321at2"/>